<accession>A0A250X1R0</accession>
<dbReference type="Proteomes" id="UP000232323">
    <property type="component" value="Unassembled WGS sequence"/>
</dbReference>
<dbReference type="InterPro" id="IPR022742">
    <property type="entry name" value="Hydrolase_4"/>
</dbReference>
<dbReference type="PANTHER" id="PTHR11614">
    <property type="entry name" value="PHOSPHOLIPASE-RELATED"/>
    <property type="match status" value="1"/>
</dbReference>
<evidence type="ECO:0000313" key="3">
    <source>
        <dbReference type="Proteomes" id="UP000232323"/>
    </source>
</evidence>
<gene>
    <name evidence="2" type="ORF">CEUSTIGMA_g4458.t1</name>
</gene>
<evidence type="ECO:0000313" key="2">
    <source>
        <dbReference type="EMBL" id="GAX77011.1"/>
    </source>
</evidence>
<evidence type="ECO:0000259" key="1">
    <source>
        <dbReference type="Pfam" id="PF12146"/>
    </source>
</evidence>
<dbReference type="Pfam" id="PF12146">
    <property type="entry name" value="Hydrolase_4"/>
    <property type="match status" value="1"/>
</dbReference>
<dbReference type="SUPFAM" id="SSF53474">
    <property type="entry name" value="alpha/beta-Hydrolases"/>
    <property type="match status" value="1"/>
</dbReference>
<dbReference type="EMBL" id="BEGY01000021">
    <property type="protein sequence ID" value="GAX77011.1"/>
    <property type="molecule type" value="Genomic_DNA"/>
</dbReference>
<dbReference type="OrthoDB" id="2498029at2759"/>
<organism evidence="2 3">
    <name type="scientific">Chlamydomonas eustigma</name>
    <dbReference type="NCBI Taxonomy" id="1157962"/>
    <lineage>
        <taxon>Eukaryota</taxon>
        <taxon>Viridiplantae</taxon>
        <taxon>Chlorophyta</taxon>
        <taxon>core chlorophytes</taxon>
        <taxon>Chlorophyceae</taxon>
        <taxon>CS clade</taxon>
        <taxon>Chlamydomonadales</taxon>
        <taxon>Chlamydomonadaceae</taxon>
        <taxon>Chlamydomonas</taxon>
    </lineage>
</organism>
<dbReference type="InterPro" id="IPR051044">
    <property type="entry name" value="MAG_DAG_Lipase"/>
</dbReference>
<dbReference type="AlphaFoldDB" id="A0A250X1R0"/>
<dbReference type="Gene3D" id="3.40.50.1820">
    <property type="entry name" value="alpha/beta hydrolase"/>
    <property type="match status" value="1"/>
</dbReference>
<keyword evidence="3" id="KW-1185">Reference proteome</keyword>
<name>A0A250X1R0_9CHLO</name>
<proteinExistence type="predicted"/>
<protein>
    <recommendedName>
        <fullName evidence="1">Serine aminopeptidase S33 domain-containing protein</fullName>
    </recommendedName>
</protein>
<feature type="domain" description="Serine aminopeptidase S33" evidence="1">
    <location>
        <begin position="26"/>
        <end position="241"/>
    </location>
</feature>
<sequence>MIDGAFTNSRGITPFKRSVLPPDRNSSAVVIFHHGFTDHCARHLHVLTPLADAGCILIGFDAYGHGRTGPASPWFRSYIRDFNELVKDFIEFTVYVRGQNPGLPIYSMGHSMGGTIVALAACRRPELYSGVILSSPLVQVIPKSVKSYLTEWVAWGMNWVVPGLSYLRIIKRQPIERGMNDEAAVKAMKTDPYWDPLPHRFGSVCSLLQAARMLQAEAPTGLSAMPLFIQQGTTDVATKAEWLLDFLQRRLNLTGTLNCTNPADTNLRSKGYYIGERLSEAGERNTLSSERNVTLFVVDGGFHDLIHDNQTPQCLDKLVEWVKIGIGKGKN</sequence>
<reference evidence="2 3" key="1">
    <citation type="submission" date="2017-08" db="EMBL/GenBank/DDBJ databases">
        <title>Acidophilic green algal genome provides insights into adaptation to an acidic environment.</title>
        <authorList>
            <person name="Hirooka S."/>
            <person name="Hirose Y."/>
            <person name="Kanesaki Y."/>
            <person name="Higuchi S."/>
            <person name="Fujiwara T."/>
            <person name="Onuma R."/>
            <person name="Era A."/>
            <person name="Ohbayashi R."/>
            <person name="Uzuka A."/>
            <person name="Nozaki H."/>
            <person name="Yoshikawa H."/>
            <person name="Miyagishima S.Y."/>
        </authorList>
    </citation>
    <scope>NUCLEOTIDE SEQUENCE [LARGE SCALE GENOMIC DNA]</scope>
    <source>
        <strain evidence="2 3">NIES-2499</strain>
    </source>
</reference>
<dbReference type="InterPro" id="IPR029058">
    <property type="entry name" value="AB_hydrolase_fold"/>
</dbReference>
<comment type="caution">
    <text evidence="2">The sequence shown here is derived from an EMBL/GenBank/DDBJ whole genome shotgun (WGS) entry which is preliminary data.</text>
</comment>
<dbReference type="STRING" id="1157962.A0A250X1R0"/>